<dbReference type="EMBL" id="FPAW01000019">
    <property type="protein sequence ID" value="SFU02236.1"/>
    <property type="molecule type" value="Genomic_DNA"/>
</dbReference>
<evidence type="ECO:0000313" key="5">
    <source>
        <dbReference type="EMBL" id="SFU02236.1"/>
    </source>
</evidence>
<dbReference type="PANTHER" id="PTHR30514">
    <property type="entry name" value="GLUCOKINASE"/>
    <property type="match status" value="1"/>
</dbReference>
<keyword evidence="1" id="KW-0805">Transcription regulation</keyword>
<evidence type="ECO:0000259" key="4">
    <source>
        <dbReference type="PROSITE" id="PS51071"/>
    </source>
</evidence>
<dbReference type="InterPro" id="IPR035472">
    <property type="entry name" value="RpiR-like_SIS"/>
</dbReference>
<gene>
    <name evidence="5" type="ORF">SAMN05216236_11936</name>
</gene>
<organism evidence="5 6">
    <name type="scientific">Sedimentitalea nanhaiensis</name>
    <dbReference type="NCBI Taxonomy" id="999627"/>
    <lineage>
        <taxon>Bacteria</taxon>
        <taxon>Pseudomonadati</taxon>
        <taxon>Pseudomonadota</taxon>
        <taxon>Alphaproteobacteria</taxon>
        <taxon>Rhodobacterales</taxon>
        <taxon>Paracoccaceae</taxon>
        <taxon>Sedimentitalea</taxon>
    </lineage>
</organism>
<evidence type="ECO:0000256" key="2">
    <source>
        <dbReference type="ARBA" id="ARBA00023125"/>
    </source>
</evidence>
<dbReference type="Gene3D" id="1.10.10.10">
    <property type="entry name" value="Winged helix-like DNA-binding domain superfamily/Winged helix DNA-binding domain"/>
    <property type="match status" value="1"/>
</dbReference>
<dbReference type="PROSITE" id="PS51071">
    <property type="entry name" value="HTH_RPIR"/>
    <property type="match status" value="1"/>
</dbReference>
<dbReference type="SUPFAM" id="SSF53697">
    <property type="entry name" value="SIS domain"/>
    <property type="match status" value="1"/>
</dbReference>
<keyword evidence="6" id="KW-1185">Reference proteome</keyword>
<evidence type="ECO:0000256" key="1">
    <source>
        <dbReference type="ARBA" id="ARBA00023015"/>
    </source>
</evidence>
<dbReference type="AlphaFoldDB" id="A0A1I7CS58"/>
<reference evidence="5 6" key="1">
    <citation type="submission" date="2016-10" db="EMBL/GenBank/DDBJ databases">
        <authorList>
            <person name="de Groot N.N."/>
        </authorList>
    </citation>
    <scope>NUCLEOTIDE SEQUENCE [LARGE SCALE GENOMIC DNA]</scope>
    <source>
        <strain evidence="5 6">CGMCC 1.10959</strain>
    </source>
</reference>
<dbReference type="InterPro" id="IPR000281">
    <property type="entry name" value="HTH_RpiR"/>
</dbReference>
<dbReference type="GO" id="GO:0003700">
    <property type="term" value="F:DNA-binding transcription factor activity"/>
    <property type="evidence" value="ECO:0007669"/>
    <property type="project" value="InterPro"/>
</dbReference>
<dbReference type="Pfam" id="PF01380">
    <property type="entry name" value="SIS"/>
    <property type="match status" value="1"/>
</dbReference>
<dbReference type="InterPro" id="IPR046348">
    <property type="entry name" value="SIS_dom_sf"/>
</dbReference>
<dbReference type="eggNOG" id="COG1737">
    <property type="taxonomic scope" value="Bacteria"/>
</dbReference>
<dbReference type="Gene3D" id="3.40.50.10490">
    <property type="entry name" value="Glucose-6-phosphate isomerase like protein, domain 1"/>
    <property type="match status" value="1"/>
</dbReference>
<dbReference type="GO" id="GO:0003677">
    <property type="term" value="F:DNA binding"/>
    <property type="evidence" value="ECO:0007669"/>
    <property type="project" value="UniProtKB-KW"/>
</dbReference>
<name>A0A1I7CS58_9RHOB</name>
<dbReference type="GO" id="GO:0097367">
    <property type="term" value="F:carbohydrate derivative binding"/>
    <property type="evidence" value="ECO:0007669"/>
    <property type="project" value="InterPro"/>
</dbReference>
<proteinExistence type="predicted"/>
<dbReference type="GO" id="GO:1901135">
    <property type="term" value="P:carbohydrate derivative metabolic process"/>
    <property type="evidence" value="ECO:0007669"/>
    <property type="project" value="InterPro"/>
</dbReference>
<dbReference type="STRING" id="999627.SAMN05216236_11936"/>
<dbReference type="InterPro" id="IPR047640">
    <property type="entry name" value="RpiR-like"/>
</dbReference>
<dbReference type="Pfam" id="PF01418">
    <property type="entry name" value="HTH_6"/>
    <property type="match status" value="1"/>
</dbReference>
<dbReference type="InterPro" id="IPR036388">
    <property type="entry name" value="WH-like_DNA-bd_sf"/>
</dbReference>
<accession>A0A1I7CS58</accession>
<dbReference type="PANTHER" id="PTHR30514:SF18">
    <property type="entry name" value="RPIR-FAMILY TRANSCRIPTIONAL REGULATOR"/>
    <property type="match status" value="1"/>
</dbReference>
<evidence type="ECO:0000256" key="3">
    <source>
        <dbReference type="ARBA" id="ARBA00023163"/>
    </source>
</evidence>
<evidence type="ECO:0000313" key="6">
    <source>
        <dbReference type="Proteomes" id="UP000182466"/>
    </source>
</evidence>
<keyword evidence="2" id="KW-0238">DNA-binding</keyword>
<feature type="domain" description="HTH rpiR-type" evidence="4">
    <location>
        <begin position="5"/>
        <end position="81"/>
    </location>
</feature>
<dbReference type="Proteomes" id="UP000182466">
    <property type="component" value="Unassembled WGS sequence"/>
</dbReference>
<dbReference type="InterPro" id="IPR009057">
    <property type="entry name" value="Homeodomain-like_sf"/>
</dbReference>
<dbReference type="RefSeq" id="WP_036049910.1">
    <property type="nucleotide sequence ID" value="NZ_FPAW01000019.1"/>
</dbReference>
<dbReference type="SUPFAM" id="SSF46689">
    <property type="entry name" value="Homeodomain-like"/>
    <property type="match status" value="1"/>
</dbReference>
<protein>
    <submittedName>
        <fullName evidence="5">Transcriptional regulator, RpiR family</fullName>
    </submittedName>
</protein>
<keyword evidence="3" id="KW-0804">Transcription</keyword>
<dbReference type="CDD" id="cd05013">
    <property type="entry name" value="SIS_RpiR"/>
    <property type="match status" value="1"/>
</dbReference>
<sequence length="288" mass="32600">MDQNLPVKARLEAMSDTLTATERKLCTALLLDYPFAGLDPIQILAKKTKTSPPSISRFVSKLGFSGYHDFQRQLIDELKDGNRSPLDLHQNNRALKGAFLEDFVTRATTLLADSTSAITQVQFERVCALFADEKRNIYVIGGRISDAIALYLSRHLRQIRGNVFHLPADPEIWPEYLLRMKPRDVLFIVDFRRYQPSLEKLAERATTRQGAQVVVLTDKWLSPVARTASEVIATPIESGTVWDSYAGALVLLEAVVTRIAEGNWDKARKRIERWDALRLDLGEMTDDQ</sequence>
<dbReference type="InterPro" id="IPR001347">
    <property type="entry name" value="SIS_dom"/>
</dbReference>